<gene>
    <name evidence="1" type="ORF">GCM10010365_15180</name>
</gene>
<keyword evidence="2" id="KW-1185">Reference proteome</keyword>
<evidence type="ECO:0000313" key="1">
    <source>
        <dbReference type="EMBL" id="GGY97664.1"/>
    </source>
</evidence>
<reference evidence="1" key="2">
    <citation type="submission" date="2020-09" db="EMBL/GenBank/DDBJ databases">
        <authorList>
            <person name="Sun Q."/>
            <person name="Ohkuma M."/>
        </authorList>
    </citation>
    <scope>NUCLEOTIDE SEQUENCE</scope>
    <source>
        <strain evidence="1">JCM 4815</strain>
    </source>
</reference>
<dbReference type="AlphaFoldDB" id="A0A918UDP7"/>
<reference evidence="1" key="1">
    <citation type="journal article" date="2014" name="Int. J. Syst. Evol. Microbiol.">
        <title>Complete genome sequence of Corynebacterium casei LMG S-19264T (=DSM 44701T), isolated from a smear-ripened cheese.</title>
        <authorList>
            <consortium name="US DOE Joint Genome Institute (JGI-PGF)"/>
            <person name="Walter F."/>
            <person name="Albersmeier A."/>
            <person name="Kalinowski J."/>
            <person name="Ruckert C."/>
        </authorList>
    </citation>
    <scope>NUCLEOTIDE SEQUENCE</scope>
    <source>
        <strain evidence="1">JCM 4815</strain>
    </source>
</reference>
<evidence type="ECO:0000313" key="2">
    <source>
        <dbReference type="Proteomes" id="UP000622166"/>
    </source>
</evidence>
<name>A0A918UDP7_9ACTN</name>
<evidence type="ECO:0008006" key="3">
    <source>
        <dbReference type="Google" id="ProtNLM"/>
    </source>
</evidence>
<proteinExistence type="predicted"/>
<sequence length="73" mass="8703">MNQHEHRFELITIGIDPHKFSWTAVAVDRQGNPVTAPVRVDVTDDGFRRLLRWSRRWPRHRWAIENARAWDGT</sequence>
<dbReference type="EMBL" id="BMVW01000002">
    <property type="protein sequence ID" value="GGY97664.1"/>
    <property type="molecule type" value="Genomic_DNA"/>
</dbReference>
<accession>A0A918UDP7</accession>
<dbReference type="RefSeq" id="WP_229858411.1">
    <property type="nucleotide sequence ID" value="NZ_BMVW01000002.1"/>
</dbReference>
<comment type="caution">
    <text evidence="1">The sequence shown here is derived from an EMBL/GenBank/DDBJ whole genome shotgun (WGS) entry which is preliminary data.</text>
</comment>
<dbReference type="Proteomes" id="UP000622166">
    <property type="component" value="Unassembled WGS sequence"/>
</dbReference>
<protein>
    <recommendedName>
        <fullName evidence="3">Transposase</fullName>
    </recommendedName>
</protein>
<organism evidence="1 2">
    <name type="scientific">Streptomyces poonensis</name>
    <dbReference type="NCBI Taxonomy" id="68255"/>
    <lineage>
        <taxon>Bacteria</taxon>
        <taxon>Bacillati</taxon>
        <taxon>Actinomycetota</taxon>
        <taxon>Actinomycetes</taxon>
        <taxon>Kitasatosporales</taxon>
        <taxon>Streptomycetaceae</taxon>
        <taxon>Streptomyces</taxon>
    </lineage>
</organism>